<keyword evidence="10" id="KW-1185">Reference proteome</keyword>
<keyword evidence="2" id="KW-1003">Cell membrane</keyword>
<feature type="domain" description="ABC3 transporter permease C-terminal" evidence="7">
    <location>
        <begin position="292"/>
        <end position="410"/>
    </location>
</feature>
<dbReference type="EMBL" id="BAABBO010000002">
    <property type="protein sequence ID" value="GAA3953352.1"/>
    <property type="molecule type" value="Genomic_DNA"/>
</dbReference>
<keyword evidence="5 6" id="KW-0472">Membrane</keyword>
<dbReference type="InterPro" id="IPR025857">
    <property type="entry name" value="MacB_PCD"/>
</dbReference>
<keyword evidence="3 6" id="KW-0812">Transmembrane</keyword>
<feature type="transmembrane region" description="Helical" evidence="6">
    <location>
        <begin position="290"/>
        <end position="312"/>
    </location>
</feature>
<dbReference type="PANTHER" id="PTHR43738">
    <property type="entry name" value="ABC TRANSPORTER, MEMBRANE PROTEIN"/>
    <property type="match status" value="1"/>
</dbReference>
<evidence type="ECO:0000259" key="7">
    <source>
        <dbReference type="Pfam" id="PF02687"/>
    </source>
</evidence>
<comment type="caution">
    <text evidence="9">The sequence shown here is derived from an EMBL/GenBank/DDBJ whole genome shotgun (WGS) entry which is preliminary data.</text>
</comment>
<dbReference type="Pfam" id="PF02687">
    <property type="entry name" value="FtsX"/>
    <property type="match status" value="1"/>
</dbReference>
<protein>
    <submittedName>
        <fullName evidence="9">ABC transporter permease</fullName>
    </submittedName>
</protein>
<feature type="transmembrane region" description="Helical" evidence="6">
    <location>
        <begin position="381"/>
        <end position="402"/>
    </location>
</feature>
<dbReference type="InterPro" id="IPR003838">
    <property type="entry name" value="ABC3_permease_C"/>
</dbReference>
<accession>A0ABP7NTH1</accession>
<name>A0ABP7NTH1_9GAMM</name>
<evidence type="ECO:0000313" key="10">
    <source>
        <dbReference type="Proteomes" id="UP001501337"/>
    </source>
</evidence>
<evidence type="ECO:0000256" key="4">
    <source>
        <dbReference type="ARBA" id="ARBA00022989"/>
    </source>
</evidence>
<feature type="transmembrane region" description="Helical" evidence="6">
    <location>
        <begin position="333"/>
        <end position="361"/>
    </location>
</feature>
<dbReference type="Proteomes" id="UP001501337">
    <property type="component" value="Unassembled WGS sequence"/>
</dbReference>
<evidence type="ECO:0000256" key="1">
    <source>
        <dbReference type="ARBA" id="ARBA00004651"/>
    </source>
</evidence>
<evidence type="ECO:0000313" key="9">
    <source>
        <dbReference type="EMBL" id="GAA3953352.1"/>
    </source>
</evidence>
<comment type="subcellular location">
    <subcellularLocation>
        <location evidence="1">Cell membrane</location>
        <topology evidence="1">Multi-pass membrane protein</topology>
    </subcellularLocation>
</comment>
<sequence>MFMLLKVALRSLLNRKATAILTVLSIMVSGFVIFGVEHIRQEAKSSFSRTVSGTDLIVGARTGQLNLLLYSVFRIGNATNNISWQSYQDLAARSDVAWTIPLSLGDSHRGYRVLGTSQDYYEHFRFGRQQALELAEGSSEMGVFGAVLGAEVANKLSYEVGDPIVLSHGTGKVSFSNHTDKPFEVIGILQPTGTPVDQTVHVSLDGIEAIHIDWQNGVKMPGPGISAEQVVERDLTPEAITAFMVGLKSKIATFRFQREVNEYRQEPLLAILPGVALSELWQMMGALENILMVISGLVLVASLLGMSTMLLASMRERQRELAVIRAVGAHPSFVFLLIELEALMLTAAGIAGAIAALWLTLISAQDLFSERYGLFIDLDFMSARVLIIIGIMFAATAVLALIPGLSAYRASLNQGLVVKT</sequence>
<proteinExistence type="predicted"/>
<feature type="transmembrane region" description="Helical" evidence="6">
    <location>
        <begin position="20"/>
        <end position="39"/>
    </location>
</feature>
<organism evidence="9 10">
    <name type="scientific">Allohahella marinimesophila</name>
    <dbReference type="NCBI Taxonomy" id="1054972"/>
    <lineage>
        <taxon>Bacteria</taxon>
        <taxon>Pseudomonadati</taxon>
        <taxon>Pseudomonadota</taxon>
        <taxon>Gammaproteobacteria</taxon>
        <taxon>Oceanospirillales</taxon>
        <taxon>Hahellaceae</taxon>
        <taxon>Allohahella</taxon>
    </lineage>
</organism>
<evidence type="ECO:0000256" key="5">
    <source>
        <dbReference type="ARBA" id="ARBA00023136"/>
    </source>
</evidence>
<keyword evidence="4 6" id="KW-1133">Transmembrane helix</keyword>
<dbReference type="PANTHER" id="PTHR43738:SF2">
    <property type="entry name" value="ABC TRANSPORTER PERMEASE"/>
    <property type="match status" value="1"/>
</dbReference>
<reference evidence="10" key="1">
    <citation type="journal article" date="2019" name="Int. J. Syst. Evol. Microbiol.">
        <title>The Global Catalogue of Microorganisms (GCM) 10K type strain sequencing project: providing services to taxonomists for standard genome sequencing and annotation.</title>
        <authorList>
            <consortium name="The Broad Institute Genomics Platform"/>
            <consortium name="The Broad Institute Genome Sequencing Center for Infectious Disease"/>
            <person name="Wu L."/>
            <person name="Ma J."/>
        </authorList>
    </citation>
    <scope>NUCLEOTIDE SEQUENCE [LARGE SCALE GENOMIC DNA]</scope>
    <source>
        <strain evidence="10">JCM 17555</strain>
    </source>
</reference>
<dbReference type="InterPro" id="IPR051125">
    <property type="entry name" value="ABC-4/HrtB_transporter"/>
</dbReference>
<evidence type="ECO:0000256" key="3">
    <source>
        <dbReference type="ARBA" id="ARBA00022692"/>
    </source>
</evidence>
<gene>
    <name evidence="9" type="ORF">GCM10022278_10340</name>
</gene>
<evidence type="ECO:0000259" key="8">
    <source>
        <dbReference type="Pfam" id="PF12704"/>
    </source>
</evidence>
<evidence type="ECO:0000256" key="6">
    <source>
        <dbReference type="SAM" id="Phobius"/>
    </source>
</evidence>
<feature type="domain" description="MacB-like periplasmic core" evidence="8">
    <location>
        <begin position="20"/>
        <end position="211"/>
    </location>
</feature>
<dbReference type="Pfam" id="PF12704">
    <property type="entry name" value="MacB_PCD"/>
    <property type="match status" value="1"/>
</dbReference>
<evidence type="ECO:0000256" key="2">
    <source>
        <dbReference type="ARBA" id="ARBA00022475"/>
    </source>
</evidence>